<keyword evidence="1" id="KW-1133">Transmembrane helix</keyword>
<feature type="transmembrane region" description="Helical" evidence="1">
    <location>
        <begin position="50"/>
        <end position="75"/>
    </location>
</feature>
<keyword evidence="1" id="KW-0472">Membrane</keyword>
<name>A0AAN6Q8H6_9PEZI</name>
<feature type="transmembrane region" description="Helical" evidence="1">
    <location>
        <begin position="188"/>
        <end position="212"/>
    </location>
</feature>
<accession>A0AAN6Q8H6</accession>
<protein>
    <submittedName>
        <fullName evidence="2">Uncharacterized protein</fullName>
    </submittedName>
</protein>
<keyword evidence="3" id="KW-1185">Reference proteome</keyword>
<comment type="caution">
    <text evidence="2">The sequence shown here is derived from an EMBL/GenBank/DDBJ whole genome shotgun (WGS) entry which is preliminary data.</text>
</comment>
<feature type="transmembrane region" description="Helical" evidence="1">
    <location>
        <begin position="138"/>
        <end position="159"/>
    </location>
</feature>
<proteinExistence type="predicted"/>
<organism evidence="2 3">
    <name type="scientific">Parathielavia hyrcaniae</name>
    <dbReference type="NCBI Taxonomy" id="113614"/>
    <lineage>
        <taxon>Eukaryota</taxon>
        <taxon>Fungi</taxon>
        <taxon>Dikarya</taxon>
        <taxon>Ascomycota</taxon>
        <taxon>Pezizomycotina</taxon>
        <taxon>Sordariomycetes</taxon>
        <taxon>Sordariomycetidae</taxon>
        <taxon>Sordariales</taxon>
        <taxon>Chaetomiaceae</taxon>
        <taxon>Parathielavia</taxon>
    </lineage>
</organism>
<reference evidence="2" key="1">
    <citation type="journal article" date="2023" name="Mol. Phylogenet. Evol.">
        <title>Genome-scale phylogeny and comparative genomics of the fungal order Sordariales.</title>
        <authorList>
            <person name="Hensen N."/>
            <person name="Bonometti L."/>
            <person name="Westerberg I."/>
            <person name="Brannstrom I.O."/>
            <person name="Guillou S."/>
            <person name="Cros-Aarteil S."/>
            <person name="Calhoun S."/>
            <person name="Haridas S."/>
            <person name="Kuo A."/>
            <person name="Mondo S."/>
            <person name="Pangilinan J."/>
            <person name="Riley R."/>
            <person name="LaButti K."/>
            <person name="Andreopoulos B."/>
            <person name="Lipzen A."/>
            <person name="Chen C."/>
            <person name="Yan M."/>
            <person name="Daum C."/>
            <person name="Ng V."/>
            <person name="Clum A."/>
            <person name="Steindorff A."/>
            <person name="Ohm R.A."/>
            <person name="Martin F."/>
            <person name="Silar P."/>
            <person name="Natvig D.O."/>
            <person name="Lalanne C."/>
            <person name="Gautier V."/>
            <person name="Ament-Velasquez S.L."/>
            <person name="Kruys A."/>
            <person name="Hutchinson M.I."/>
            <person name="Powell A.J."/>
            <person name="Barry K."/>
            <person name="Miller A.N."/>
            <person name="Grigoriev I.V."/>
            <person name="Debuchy R."/>
            <person name="Gladieux P."/>
            <person name="Hiltunen Thoren M."/>
            <person name="Johannesson H."/>
        </authorList>
    </citation>
    <scope>NUCLEOTIDE SEQUENCE</scope>
    <source>
        <strain evidence="2">CBS 757.83</strain>
    </source>
</reference>
<feature type="transmembrane region" description="Helical" evidence="1">
    <location>
        <begin position="224"/>
        <end position="246"/>
    </location>
</feature>
<reference evidence="2" key="2">
    <citation type="submission" date="2023-05" db="EMBL/GenBank/DDBJ databases">
        <authorList>
            <consortium name="Lawrence Berkeley National Laboratory"/>
            <person name="Steindorff A."/>
            <person name="Hensen N."/>
            <person name="Bonometti L."/>
            <person name="Westerberg I."/>
            <person name="Brannstrom I.O."/>
            <person name="Guillou S."/>
            <person name="Cros-Aarteil S."/>
            <person name="Calhoun S."/>
            <person name="Haridas S."/>
            <person name="Kuo A."/>
            <person name="Mondo S."/>
            <person name="Pangilinan J."/>
            <person name="Riley R."/>
            <person name="Labutti K."/>
            <person name="Andreopoulos B."/>
            <person name="Lipzen A."/>
            <person name="Chen C."/>
            <person name="Yanf M."/>
            <person name="Daum C."/>
            <person name="Ng V."/>
            <person name="Clum A."/>
            <person name="Ohm R."/>
            <person name="Martin F."/>
            <person name="Silar P."/>
            <person name="Natvig D."/>
            <person name="Lalanne C."/>
            <person name="Gautier V."/>
            <person name="Ament-Velasquez S.L."/>
            <person name="Kruys A."/>
            <person name="Hutchinson M.I."/>
            <person name="Powell A.J."/>
            <person name="Barry K."/>
            <person name="Miller A.N."/>
            <person name="Grigoriev I.V."/>
            <person name="Debuchy R."/>
            <person name="Gladieux P."/>
            <person name="Thoren M.H."/>
            <person name="Johannesson H."/>
        </authorList>
    </citation>
    <scope>NUCLEOTIDE SEQUENCE</scope>
    <source>
        <strain evidence="2">CBS 757.83</strain>
    </source>
</reference>
<dbReference type="Proteomes" id="UP001305647">
    <property type="component" value="Unassembled WGS sequence"/>
</dbReference>
<dbReference type="AlphaFoldDB" id="A0AAN6Q8H6"/>
<evidence type="ECO:0000313" key="3">
    <source>
        <dbReference type="Proteomes" id="UP001305647"/>
    </source>
</evidence>
<evidence type="ECO:0000256" key="1">
    <source>
        <dbReference type="SAM" id="Phobius"/>
    </source>
</evidence>
<feature type="transmembrane region" description="Helical" evidence="1">
    <location>
        <begin position="258"/>
        <end position="282"/>
    </location>
</feature>
<dbReference type="EMBL" id="MU863628">
    <property type="protein sequence ID" value="KAK4103685.1"/>
    <property type="molecule type" value="Genomic_DNA"/>
</dbReference>
<keyword evidence="1" id="KW-0812">Transmembrane</keyword>
<sequence length="320" mass="35135">MDFVSTGNEEARSWSIAYTVLVGVILLAVLPFTFLSLAKNHYGRDPARGFVPWLKAAFLLFCLTLCLLFVALVLATCAAHDIGIGIEGLRAAYHMSYLSELFQTLSAAAVMVTLLELGPGMHRAIQGVSSGFDKALKYFAWFLAFVVAALAIAFYGLFIDLAVNYSNGPGVIDRFGQGPETVITINKLIAATAIILWVASLIITSLSVYTWLQRKTSPLKTASTLYLVASLLNLLSSTWFFAYAVHWLLDPTESMGRYVAVLTVVLGWWTRGILLIIVYFIAVRSGTRGGVWSDTGHHHSLRDSDGYTNGTDYRQSYSGY</sequence>
<feature type="transmembrane region" description="Helical" evidence="1">
    <location>
        <begin position="95"/>
        <end position="117"/>
    </location>
</feature>
<feature type="transmembrane region" description="Helical" evidence="1">
    <location>
        <begin position="16"/>
        <end position="38"/>
    </location>
</feature>
<gene>
    <name evidence="2" type="ORF">N658DRAFT_484569</name>
</gene>
<evidence type="ECO:0000313" key="2">
    <source>
        <dbReference type="EMBL" id="KAK4103685.1"/>
    </source>
</evidence>